<dbReference type="InterPro" id="IPR017039">
    <property type="entry name" value="Virul_fac_BrkB"/>
</dbReference>
<keyword evidence="4 7" id="KW-1133">Transmembrane helix</keyword>
<evidence type="ECO:0000313" key="8">
    <source>
        <dbReference type="EMBL" id="RCH53959.1"/>
    </source>
</evidence>
<dbReference type="Proteomes" id="UP000253209">
    <property type="component" value="Unassembled WGS sequence"/>
</dbReference>
<name>A0A367GKG5_9SPHI</name>
<evidence type="ECO:0000256" key="2">
    <source>
        <dbReference type="ARBA" id="ARBA00022475"/>
    </source>
</evidence>
<evidence type="ECO:0000256" key="3">
    <source>
        <dbReference type="ARBA" id="ARBA00022692"/>
    </source>
</evidence>
<protein>
    <submittedName>
        <fullName evidence="8">Ribonuclease BN</fullName>
    </submittedName>
</protein>
<dbReference type="NCBIfam" id="TIGR00765">
    <property type="entry name" value="yihY_not_rbn"/>
    <property type="match status" value="1"/>
</dbReference>
<evidence type="ECO:0000256" key="4">
    <source>
        <dbReference type="ARBA" id="ARBA00022989"/>
    </source>
</evidence>
<dbReference type="PANTHER" id="PTHR30213">
    <property type="entry name" value="INNER MEMBRANE PROTEIN YHJD"/>
    <property type="match status" value="1"/>
</dbReference>
<feature type="transmembrane region" description="Helical" evidence="7">
    <location>
        <begin position="186"/>
        <end position="212"/>
    </location>
</feature>
<dbReference type="Pfam" id="PF03631">
    <property type="entry name" value="Virul_fac_BrkB"/>
    <property type="match status" value="1"/>
</dbReference>
<feature type="transmembrane region" description="Helical" evidence="7">
    <location>
        <begin position="147"/>
        <end position="166"/>
    </location>
</feature>
<feature type="transmembrane region" description="Helical" evidence="7">
    <location>
        <begin position="38"/>
        <end position="61"/>
    </location>
</feature>
<keyword evidence="3 7" id="KW-0812">Transmembrane</keyword>
<evidence type="ECO:0000256" key="1">
    <source>
        <dbReference type="ARBA" id="ARBA00004651"/>
    </source>
</evidence>
<proteinExistence type="predicted"/>
<keyword evidence="5 7" id="KW-0472">Membrane</keyword>
<dbReference type="RefSeq" id="WP_114006222.1">
    <property type="nucleotide sequence ID" value="NZ_QGDC01000009.1"/>
</dbReference>
<evidence type="ECO:0000256" key="5">
    <source>
        <dbReference type="ARBA" id="ARBA00023136"/>
    </source>
</evidence>
<dbReference type="AlphaFoldDB" id="A0A367GKG5"/>
<accession>A0A367GKG5</accession>
<evidence type="ECO:0000256" key="7">
    <source>
        <dbReference type="SAM" id="Phobius"/>
    </source>
</evidence>
<sequence length="328" mass="36072">MAVKDYFTKQSFKDGFTILKAAFNGFTDDLALKFSASLAYYTIFSLAPLLLLVISIAGVVLGKEAMQNQLFTEINGIVGNDAAKQIQDMIKSLEMSGKSTISVIIGVATLIIGATTVFGEIQQSINIIWQVKPKPKKGWLKMIKDRILSGSMIVTLGFLLLVSLILNGAITALSDYLKNFLPDITVTIFNIISVFFSFVVITVLFAVIFKVLPDAKISWKDVRSGAIFTAVLFMIGRLVIGIYIEKSGTSSTYGAAGSLIVILLWIYYTAAILYFGAEFTRAYVDFKGKRIEPADFAVHVEQKEVERDTDVVPPKHDIDKEDGSDSNK</sequence>
<reference evidence="8 9" key="1">
    <citation type="submission" date="2018-05" db="EMBL/GenBank/DDBJ databases">
        <title>Mucilaginibacter hurinus sp. nov., isolated from briquette warehouse soil.</title>
        <authorList>
            <person name="Choi L."/>
        </authorList>
    </citation>
    <scope>NUCLEOTIDE SEQUENCE [LARGE SCALE GENOMIC DNA]</scope>
    <source>
        <strain evidence="8 9">ZR32</strain>
    </source>
</reference>
<keyword evidence="9" id="KW-1185">Reference proteome</keyword>
<dbReference type="EMBL" id="QGDC01000009">
    <property type="protein sequence ID" value="RCH53959.1"/>
    <property type="molecule type" value="Genomic_DNA"/>
</dbReference>
<dbReference type="OrthoDB" id="9797028at2"/>
<dbReference type="PANTHER" id="PTHR30213:SF1">
    <property type="entry name" value="INNER MEMBRANE PROTEIN YHJD"/>
    <property type="match status" value="1"/>
</dbReference>
<keyword evidence="2" id="KW-1003">Cell membrane</keyword>
<dbReference type="GO" id="GO:0005886">
    <property type="term" value="C:plasma membrane"/>
    <property type="evidence" value="ECO:0007669"/>
    <property type="project" value="UniProtKB-SubCell"/>
</dbReference>
<feature type="region of interest" description="Disordered" evidence="6">
    <location>
        <begin position="305"/>
        <end position="328"/>
    </location>
</feature>
<feature type="transmembrane region" description="Helical" evidence="7">
    <location>
        <begin position="224"/>
        <end position="244"/>
    </location>
</feature>
<comment type="caution">
    <text evidence="8">The sequence shown here is derived from an EMBL/GenBank/DDBJ whole genome shotgun (WGS) entry which is preliminary data.</text>
</comment>
<evidence type="ECO:0000256" key="6">
    <source>
        <dbReference type="SAM" id="MobiDB-lite"/>
    </source>
</evidence>
<feature type="transmembrane region" description="Helical" evidence="7">
    <location>
        <begin position="256"/>
        <end position="277"/>
    </location>
</feature>
<gene>
    <name evidence="8" type="ORF">DJ568_15580</name>
</gene>
<comment type="subcellular location">
    <subcellularLocation>
        <location evidence="1">Cell membrane</location>
        <topology evidence="1">Multi-pass membrane protein</topology>
    </subcellularLocation>
</comment>
<dbReference type="PIRSF" id="PIRSF035875">
    <property type="entry name" value="RNase_BN"/>
    <property type="match status" value="1"/>
</dbReference>
<organism evidence="8 9">
    <name type="scientific">Mucilaginibacter hurinus</name>
    <dbReference type="NCBI Taxonomy" id="2201324"/>
    <lineage>
        <taxon>Bacteria</taxon>
        <taxon>Pseudomonadati</taxon>
        <taxon>Bacteroidota</taxon>
        <taxon>Sphingobacteriia</taxon>
        <taxon>Sphingobacteriales</taxon>
        <taxon>Sphingobacteriaceae</taxon>
        <taxon>Mucilaginibacter</taxon>
    </lineage>
</organism>
<evidence type="ECO:0000313" key="9">
    <source>
        <dbReference type="Proteomes" id="UP000253209"/>
    </source>
</evidence>